<dbReference type="InterPro" id="IPR003453">
    <property type="entry name" value="ABC_MlaE_roteobac"/>
</dbReference>
<dbReference type="InterPro" id="IPR030802">
    <property type="entry name" value="Permease_MalE"/>
</dbReference>
<evidence type="ECO:0000256" key="1">
    <source>
        <dbReference type="ARBA" id="ARBA00003787"/>
    </source>
</evidence>
<comment type="subcellular location">
    <subcellularLocation>
        <location evidence="2">Cell inner membrane</location>
        <topology evidence="2">Multi-pass membrane protein</topology>
    </subcellularLocation>
</comment>
<dbReference type="EMBL" id="WMIG01000001">
    <property type="protein sequence ID" value="MTH58585.1"/>
    <property type="molecule type" value="Genomic_DNA"/>
</dbReference>
<accession>A0A844HK62</accession>
<name>A0A844HK62_9RHOB</name>
<dbReference type="PANTHER" id="PTHR30188:SF3">
    <property type="entry name" value="ABC TRANSPORTER PERMEASE"/>
    <property type="match status" value="1"/>
</dbReference>
<feature type="transmembrane region" description="Helical" evidence="2">
    <location>
        <begin position="161"/>
        <end position="182"/>
    </location>
</feature>
<comment type="function">
    <text evidence="1">Could be part of an ABC transporter complex.</text>
</comment>
<protein>
    <submittedName>
        <fullName evidence="3">MlaE family lipid ABC transporter permease subunit</fullName>
    </submittedName>
</protein>
<feature type="transmembrane region" description="Helical" evidence="2">
    <location>
        <begin position="298"/>
        <end position="319"/>
    </location>
</feature>
<keyword evidence="4" id="KW-1185">Reference proteome</keyword>
<proteinExistence type="inferred from homology"/>
<reference evidence="3 4" key="1">
    <citation type="submission" date="2019-11" db="EMBL/GenBank/DDBJ databases">
        <authorList>
            <person name="Dong K."/>
        </authorList>
    </citation>
    <scope>NUCLEOTIDE SEQUENCE [LARGE SCALE GENOMIC DNA]</scope>
    <source>
        <strain evidence="3 4">NBRC 112902</strain>
    </source>
</reference>
<comment type="similarity">
    <text evidence="2">Belongs to the MlaE permease family.</text>
</comment>
<feature type="transmembrane region" description="Helical" evidence="2">
    <location>
        <begin position="340"/>
        <end position="360"/>
    </location>
</feature>
<feature type="transmembrane region" description="Helical" evidence="2">
    <location>
        <begin position="245"/>
        <end position="278"/>
    </location>
</feature>
<comment type="caution">
    <text evidence="3">The sequence shown here is derived from an EMBL/GenBank/DDBJ whole genome shotgun (WGS) entry which is preliminary data.</text>
</comment>
<keyword evidence="2" id="KW-0812">Transmembrane</keyword>
<feature type="transmembrane region" description="Helical" evidence="2">
    <location>
        <begin position="202"/>
        <end position="224"/>
    </location>
</feature>
<dbReference type="PANTHER" id="PTHR30188">
    <property type="entry name" value="ABC TRANSPORTER PERMEASE PROTEIN-RELATED"/>
    <property type="match status" value="1"/>
</dbReference>
<sequence length="364" mass="38875">MNDLSKDHHLTISAEGEALRLAGEFTVWTLPQLPESAASARHIDLSGLTRFDTAAAWYLAQRRASGAVLAGMTPGQDKLLESVIAASPGPDTATAADPFWHRLLEGIGQRVTRALIFLREIAEYLGRFLAALARAIRHPADFRLTSFVHHCQETGLRAVPIVALMSFLIGVVLAFQGAVQLQQFGAEVFVVDLIAISILRELGILLTAIIVAGRTASALTASIGSMKMREEIDAMRTLGMDPDMVLILPRVLALVVTLPILGLIADVAGLVGGGLMTWYELGISPAMFRYRLITETDVDHVIVGMLKAPVFAVVIGIIGCHAGMKVGKDAESLGAQTSTAVVNAIFAVIVLDALFSIFFAEVGL</sequence>
<dbReference type="RefSeq" id="WP_155038451.1">
    <property type="nucleotide sequence ID" value="NZ_JBHGCD010000001.1"/>
</dbReference>
<gene>
    <name evidence="3" type="ORF">GL300_05110</name>
</gene>
<keyword evidence="2" id="KW-1003">Cell membrane</keyword>
<evidence type="ECO:0000313" key="4">
    <source>
        <dbReference type="Proteomes" id="UP000449846"/>
    </source>
</evidence>
<keyword evidence="2" id="KW-0997">Cell inner membrane</keyword>
<keyword evidence="2" id="KW-0472">Membrane</keyword>
<evidence type="ECO:0000256" key="2">
    <source>
        <dbReference type="RuleBase" id="RU362044"/>
    </source>
</evidence>
<dbReference type="NCBIfam" id="TIGR00056">
    <property type="entry name" value="MlaE family lipid ABC transporter permease subunit"/>
    <property type="match status" value="1"/>
</dbReference>
<organism evidence="3 4">
    <name type="scientific">Paracoccus litorisediminis</name>
    <dbReference type="NCBI Taxonomy" id="2006130"/>
    <lineage>
        <taxon>Bacteria</taxon>
        <taxon>Pseudomonadati</taxon>
        <taxon>Pseudomonadota</taxon>
        <taxon>Alphaproteobacteria</taxon>
        <taxon>Rhodobacterales</taxon>
        <taxon>Paracoccaceae</taxon>
        <taxon>Paracoccus</taxon>
    </lineage>
</organism>
<dbReference type="Proteomes" id="UP000449846">
    <property type="component" value="Unassembled WGS sequence"/>
</dbReference>
<dbReference type="OrthoDB" id="9805022at2"/>
<dbReference type="AlphaFoldDB" id="A0A844HK62"/>
<dbReference type="GO" id="GO:0043190">
    <property type="term" value="C:ATP-binding cassette (ABC) transporter complex"/>
    <property type="evidence" value="ECO:0007669"/>
    <property type="project" value="InterPro"/>
</dbReference>
<evidence type="ECO:0000313" key="3">
    <source>
        <dbReference type="EMBL" id="MTH58585.1"/>
    </source>
</evidence>
<dbReference type="GO" id="GO:0005548">
    <property type="term" value="F:phospholipid transporter activity"/>
    <property type="evidence" value="ECO:0007669"/>
    <property type="project" value="TreeGrafter"/>
</dbReference>
<keyword evidence="2" id="KW-1133">Transmembrane helix</keyword>
<dbReference type="Pfam" id="PF02405">
    <property type="entry name" value="MlaE"/>
    <property type="match status" value="1"/>
</dbReference>